<dbReference type="OrthoDB" id="6380047at2759"/>
<feature type="region of interest" description="Disordered" evidence="1">
    <location>
        <begin position="15"/>
        <end position="113"/>
    </location>
</feature>
<sequence>MRNMQNINSVNRGITANRNMNGANGANRNPDPGNPQAPGHTAQDIWNSLADIMTRPSGSHLSPSPSRPSVTPPSGGVGPRAPPGAPPRARPREDLDAHWDRRRPYRPPAGCAHDCSQSLAYNPARRGAPPPRDFQYPRDSDSIQDIIRYMRDQDQRQGESKGARLPPGFSIGSQDHVVGHNGFKPNSGFTVGSQDHIIGSNPFGDTLSNINIQSQSDVGFGNIQQTGGEKFNNNYNFNSGGGSNFNNGGGNNFGGGGNGVRVSGGGGIPGFNSGSNSGGNYINNGGNNLNSGGNFNNGGNNFNNGDHNFNNGGGNFNNGGNSFNGGSGMSVIPPVHNTHDRGTSKSRPFNIMLDVYPMDDRPVPSGSRPFQTSISFNGGNGRFDSDSSGGRFSGGTRGHPPSEPVLEVTSVYSPTRVCLAKRGASFRTVDDFASGRSGAVSVELPLTGQLSPLDVYKAIISKARTSTAQAQVQLPPGADTDSRDEVEIELFDVEEGPRLLQAIEFGLQELNPSLPPDLRFVFDRSPASASDLHEAVNGEDTGPSWNSSASSPNNDEMWPSLSWPAAEYDHNDDYTYYDYYDQTEKAELLPTPCWHSAEDGKSASGAS</sequence>
<comment type="caution">
    <text evidence="2">The sequence shown here is derived from an EMBL/GenBank/DDBJ whole genome shotgun (WGS) entry which is preliminary data.</text>
</comment>
<dbReference type="AlphaFoldDB" id="A0A423SD46"/>
<dbReference type="EMBL" id="QCYY01003823">
    <property type="protein sequence ID" value="ROT62121.1"/>
    <property type="molecule type" value="Genomic_DNA"/>
</dbReference>
<feature type="compositionally biased region" description="Low complexity" evidence="1">
    <location>
        <begin position="543"/>
        <end position="554"/>
    </location>
</feature>
<feature type="region of interest" description="Disordered" evidence="1">
    <location>
        <begin position="310"/>
        <end position="348"/>
    </location>
</feature>
<accession>A0A423SD46</accession>
<organism evidence="2 3">
    <name type="scientific">Penaeus vannamei</name>
    <name type="common">Whiteleg shrimp</name>
    <name type="synonym">Litopenaeus vannamei</name>
    <dbReference type="NCBI Taxonomy" id="6689"/>
    <lineage>
        <taxon>Eukaryota</taxon>
        <taxon>Metazoa</taxon>
        <taxon>Ecdysozoa</taxon>
        <taxon>Arthropoda</taxon>
        <taxon>Crustacea</taxon>
        <taxon>Multicrustacea</taxon>
        <taxon>Malacostraca</taxon>
        <taxon>Eumalacostraca</taxon>
        <taxon>Eucarida</taxon>
        <taxon>Decapoda</taxon>
        <taxon>Dendrobranchiata</taxon>
        <taxon>Penaeoidea</taxon>
        <taxon>Penaeidae</taxon>
        <taxon>Penaeus</taxon>
    </lineage>
</organism>
<feature type="compositionally biased region" description="Basic and acidic residues" evidence="1">
    <location>
        <begin position="90"/>
        <end position="99"/>
    </location>
</feature>
<reference evidence="2 3" key="2">
    <citation type="submission" date="2019-01" db="EMBL/GenBank/DDBJ databases">
        <title>The decoding of complex shrimp genome reveals the adaptation for benthos swimmer, frequently molting mechanism and breeding impact on genome.</title>
        <authorList>
            <person name="Sun Y."/>
            <person name="Gao Y."/>
            <person name="Yu Y."/>
        </authorList>
    </citation>
    <scope>NUCLEOTIDE SEQUENCE [LARGE SCALE GENOMIC DNA]</scope>
    <source>
        <tissue evidence="2">Muscle</tissue>
    </source>
</reference>
<feature type="region of interest" description="Disordered" evidence="1">
    <location>
        <begin position="362"/>
        <end position="404"/>
    </location>
</feature>
<name>A0A423SD46_PENVA</name>
<feature type="compositionally biased region" description="Low complexity" evidence="1">
    <location>
        <begin position="62"/>
        <end position="74"/>
    </location>
</feature>
<keyword evidence="3" id="KW-1185">Reference proteome</keyword>
<dbReference type="Proteomes" id="UP000283509">
    <property type="component" value="Unassembled WGS sequence"/>
</dbReference>
<feature type="compositionally biased region" description="Gly residues" evidence="1">
    <location>
        <begin position="311"/>
        <end position="328"/>
    </location>
</feature>
<reference evidence="2 3" key="1">
    <citation type="submission" date="2018-04" db="EMBL/GenBank/DDBJ databases">
        <authorList>
            <person name="Zhang X."/>
            <person name="Yuan J."/>
            <person name="Li F."/>
            <person name="Xiang J."/>
        </authorList>
    </citation>
    <scope>NUCLEOTIDE SEQUENCE [LARGE SCALE GENOMIC DNA]</scope>
    <source>
        <tissue evidence="2">Muscle</tissue>
    </source>
</reference>
<evidence type="ECO:0000313" key="2">
    <source>
        <dbReference type="EMBL" id="ROT62121.1"/>
    </source>
</evidence>
<protein>
    <submittedName>
        <fullName evidence="2">Uncharacterized protein</fullName>
    </submittedName>
</protein>
<evidence type="ECO:0000256" key="1">
    <source>
        <dbReference type="SAM" id="MobiDB-lite"/>
    </source>
</evidence>
<gene>
    <name evidence="2" type="ORF">C7M84_020056</name>
</gene>
<feature type="region of interest" description="Disordered" evidence="1">
    <location>
        <begin position="533"/>
        <end position="555"/>
    </location>
</feature>
<evidence type="ECO:0000313" key="3">
    <source>
        <dbReference type="Proteomes" id="UP000283509"/>
    </source>
</evidence>
<feature type="compositionally biased region" description="Low complexity" evidence="1">
    <location>
        <begin position="16"/>
        <end position="29"/>
    </location>
</feature>
<proteinExistence type="predicted"/>